<reference evidence="3" key="1">
    <citation type="submission" date="2016-07" db="EMBL/GenBank/DDBJ databases">
        <title>De novo transcriptome assembly of four accessions of the metal hyperaccumulator plant Noccaea caerulescens.</title>
        <authorList>
            <person name="Blande D."/>
            <person name="Halimaa P."/>
            <person name="Tervahauta A.I."/>
            <person name="Aarts M.G."/>
            <person name="Karenlampi S.O."/>
        </authorList>
    </citation>
    <scope>NUCLEOTIDE SEQUENCE</scope>
</reference>
<gene>
    <name evidence="3" type="ORF">LE_TR9794_c1_g1_i1_g.33112</name>
</gene>
<protein>
    <submittedName>
        <fullName evidence="3">Uncharacterized protein</fullName>
    </submittedName>
</protein>
<name>A0A1J3GFA3_NOCCA</name>
<keyword evidence="2" id="KW-1133">Transmembrane helix</keyword>
<feature type="region of interest" description="Disordered" evidence="1">
    <location>
        <begin position="1"/>
        <end position="25"/>
    </location>
</feature>
<keyword evidence="2" id="KW-0812">Transmembrane</keyword>
<proteinExistence type="predicted"/>
<keyword evidence="2" id="KW-0472">Membrane</keyword>
<evidence type="ECO:0000313" key="3">
    <source>
        <dbReference type="EMBL" id="JAU53757.1"/>
    </source>
</evidence>
<evidence type="ECO:0000256" key="2">
    <source>
        <dbReference type="SAM" id="Phobius"/>
    </source>
</evidence>
<organism evidence="3">
    <name type="scientific">Noccaea caerulescens</name>
    <name type="common">Alpine penny-cress</name>
    <name type="synonym">Thlaspi caerulescens</name>
    <dbReference type="NCBI Taxonomy" id="107243"/>
    <lineage>
        <taxon>Eukaryota</taxon>
        <taxon>Viridiplantae</taxon>
        <taxon>Streptophyta</taxon>
        <taxon>Embryophyta</taxon>
        <taxon>Tracheophyta</taxon>
        <taxon>Spermatophyta</taxon>
        <taxon>Magnoliopsida</taxon>
        <taxon>eudicotyledons</taxon>
        <taxon>Gunneridae</taxon>
        <taxon>Pentapetalae</taxon>
        <taxon>rosids</taxon>
        <taxon>malvids</taxon>
        <taxon>Brassicales</taxon>
        <taxon>Brassicaceae</taxon>
        <taxon>Coluteocarpeae</taxon>
        <taxon>Noccaea</taxon>
    </lineage>
</organism>
<sequence>MSLNKRKQLCGAENRMKKKKKDEEAKSLKGTIFRYFAKSETLDSSAENSDKQHATFREDEVDEKNYILELWFSLLVSFYCFFFFMTIIFHIIRFFL</sequence>
<feature type="transmembrane region" description="Helical" evidence="2">
    <location>
        <begin position="70"/>
        <end position="92"/>
    </location>
</feature>
<dbReference type="AlphaFoldDB" id="A0A1J3GFA3"/>
<evidence type="ECO:0000256" key="1">
    <source>
        <dbReference type="SAM" id="MobiDB-lite"/>
    </source>
</evidence>
<dbReference type="EMBL" id="GEVL01023584">
    <property type="protein sequence ID" value="JAU53757.1"/>
    <property type="molecule type" value="Transcribed_RNA"/>
</dbReference>
<accession>A0A1J3GFA3</accession>